<sequence>MRFSSILTAGLMAVATSAQPTQTIEKRAAMCGQWDQVVSGAYTLYNNLWGSSAGTGSQCGNLDGASGSTIKWNTKWSWSGGQHNVKSYTNVVTKINQVALSKISSLKSTWSWTYTGTGIVADVAYDLFTGSTATASPTYEVMIWLGALGGAGPISSTGQPIATVNLAGKNWKLWKGPNGQMTVFSFVADGNVGSFNNDLMVFINYLTKNQGLPTSQILQSIGAGTEPFVGSNAVFTTSAYSLTPAYKK</sequence>
<dbReference type="InterPro" id="IPR013319">
    <property type="entry name" value="GH11/12"/>
</dbReference>
<reference evidence="4 5" key="1">
    <citation type="submission" date="2018-02" db="EMBL/GenBank/DDBJ databases">
        <title>Draft genome sequences of Elsinoe sp., causing black scab on jojoba.</title>
        <authorList>
            <person name="Stodart B."/>
            <person name="Jeffress S."/>
            <person name="Ash G."/>
            <person name="Arun Chinnappa K."/>
        </authorList>
    </citation>
    <scope>NUCLEOTIDE SEQUENCE [LARGE SCALE GENOMIC DNA]</scope>
    <source>
        <strain evidence="4 5">Hillstone_2</strain>
    </source>
</reference>
<keyword evidence="2" id="KW-0624">Polysaccharide degradation</keyword>
<organism evidence="4 5">
    <name type="scientific">Elsinoe australis</name>
    <dbReference type="NCBI Taxonomy" id="40998"/>
    <lineage>
        <taxon>Eukaryota</taxon>
        <taxon>Fungi</taxon>
        <taxon>Dikarya</taxon>
        <taxon>Ascomycota</taxon>
        <taxon>Pezizomycotina</taxon>
        <taxon>Dothideomycetes</taxon>
        <taxon>Dothideomycetidae</taxon>
        <taxon>Myriangiales</taxon>
        <taxon>Elsinoaceae</taxon>
        <taxon>Elsinoe</taxon>
    </lineage>
</organism>
<dbReference type="GO" id="GO:0000272">
    <property type="term" value="P:polysaccharide catabolic process"/>
    <property type="evidence" value="ECO:0007669"/>
    <property type="project" value="UniProtKB-KW"/>
</dbReference>
<keyword evidence="3" id="KW-0732">Signal</keyword>
<evidence type="ECO:0000313" key="4">
    <source>
        <dbReference type="EMBL" id="TKX19255.1"/>
    </source>
</evidence>
<dbReference type="InterPro" id="IPR002594">
    <property type="entry name" value="GH12"/>
</dbReference>
<keyword evidence="2" id="KW-0119">Carbohydrate metabolism</keyword>
<evidence type="ECO:0000256" key="1">
    <source>
        <dbReference type="ARBA" id="ARBA00005519"/>
    </source>
</evidence>
<dbReference type="PANTHER" id="PTHR34002:SF9">
    <property type="entry name" value="XYLOGLUCAN-SPECIFIC ENDO-BETA-1,4-GLUCANASE A"/>
    <property type="match status" value="1"/>
</dbReference>
<proteinExistence type="inferred from homology"/>
<dbReference type="EMBL" id="PTQR01000116">
    <property type="protein sequence ID" value="TKX19255.1"/>
    <property type="molecule type" value="Genomic_DNA"/>
</dbReference>
<dbReference type="Proteomes" id="UP000308133">
    <property type="component" value="Unassembled WGS sequence"/>
</dbReference>
<comment type="caution">
    <text evidence="4">The sequence shown here is derived from an EMBL/GenBank/DDBJ whole genome shotgun (WGS) entry which is preliminary data.</text>
</comment>
<dbReference type="AlphaFoldDB" id="A0A4U7AQM7"/>
<feature type="signal peptide" evidence="3">
    <location>
        <begin position="1"/>
        <end position="18"/>
    </location>
</feature>
<keyword evidence="2" id="KW-0326">Glycosidase</keyword>
<keyword evidence="2" id="KW-0378">Hydrolase</keyword>
<evidence type="ECO:0000313" key="5">
    <source>
        <dbReference type="Proteomes" id="UP000308133"/>
    </source>
</evidence>
<dbReference type="SUPFAM" id="SSF49899">
    <property type="entry name" value="Concanavalin A-like lectins/glucanases"/>
    <property type="match status" value="1"/>
</dbReference>
<feature type="chain" id="PRO_5020973628" evidence="3">
    <location>
        <begin position="19"/>
        <end position="248"/>
    </location>
</feature>
<gene>
    <name evidence="4" type="ORF">C1H76_8440</name>
</gene>
<evidence type="ECO:0000256" key="2">
    <source>
        <dbReference type="RuleBase" id="RU361163"/>
    </source>
</evidence>
<dbReference type="PANTHER" id="PTHR34002">
    <property type="entry name" value="BLR1656 PROTEIN"/>
    <property type="match status" value="1"/>
</dbReference>
<evidence type="ECO:0000256" key="3">
    <source>
        <dbReference type="SAM" id="SignalP"/>
    </source>
</evidence>
<accession>A0A4U7AQM7</accession>
<dbReference type="Gene3D" id="2.60.120.180">
    <property type="match status" value="1"/>
</dbReference>
<name>A0A4U7AQM7_9PEZI</name>
<dbReference type="Pfam" id="PF01670">
    <property type="entry name" value="Glyco_hydro_12"/>
    <property type="match status" value="1"/>
</dbReference>
<comment type="similarity">
    <text evidence="1 2">Belongs to the glycosyl hydrolase 12 (cellulase H) family.</text>
</comment>
<protein>
    <submittedName>
        <fullName evidence="4">Endoglucanase cel12C</fullName>
    </submittedName>
</protein>
<dbReference type="GO" id="GO:0008810">
    <property type="term" value="F:cellulase activity"/>
    <property type="evidence" value="ECO:0007669"/>
    <property type="project" value="InterPro"/>
</dbReference>
<dbReference type="InterPro" id="IPR013320">
    <property type="entry name" value="ConA-like_dom_sf"/>
</dbReference>